<evidence type="ECO:0000313" key="2">
    <source>
        <dbReference type="Proteomes" id="UP000253426"/>
    </source>
</evidence>
<dbReference type="EMBL" id="QNRR01000013">
    <property type="protein sequence ID" value="RBP37764.1"/>
    <property type="molecule type" value="Genomic_DNA"/>
</dbReference>
<dbReference type="Proteomes" id="UP000253426">
    <property type="component" value="Unassembled WGS sequence"/>
</dbReference>
<organism evidence="1 2">
    <name type="scientific">Roseimicrobium gellanilyticum</name>
    <dbReference type="NCBI Taxonomy" id="748857"/>
    <lineage>
        <taxon>Bacteria</taxon>
        <taxon>Pseudomonadati</taxon>
        <taxon>Verrucomicrobiota</taxon>
        <taxon>Verrucomicrobiia</taxon>
        <taxon>Verrucomicrobiales</taxon>
        <taxon>Verrucomicrobiaceae</taxon>
        <taxon>Roseimicrobium</taxon>
    </lineage>
</organism>
<gene>
    <name evidence="1" type="ORF">DES53_113147</name>
</gene>
<comment type="caution">
    <text evidence="1">The sequence shown here is derived from an EMBL/GenBank/DDBJ whole genome shotgun (WGS) entry which is preliminary data.</text>
</comment>
<protein>
    <submittedName>
        <fullName evidence="1">Uncharacterized protein</fullName>
    </submittedName>
</protein>
<reference evidence="1 2" key="1">
    <citation type="submission" date="2018-06" db="EMBL/GenBank/DDBJ databases">
        <title>Genomic Encyclopedia of Type Strains, Phase IV (KMG-IV): sequencing the most valuable type-strain genomes for metagenomic binning, comparative biology and taxonomic classification.</title>
        <authorList>
            <person name="Goeker M."/>
        </authorList>
    </citation>
    <scope>NUCLEOTIDE SEQUENCE [LARGE SCALE GENOMIC DNA]</scope>
    <source>
        <strain evidence="1 2">DSM 25532</strain>
    </source>
</reference>
<dbReference type="AlphaFoldDB" id="A0A366H6Y5"/>
<proteinExistence type="predicted"/>
<evidence type="ECO:0000313" key="1">
    <source>
        <dbReference type="EMBL" id="RBP37764.1"/>
    </source>
</evidence>
<keyword evidence="2" id="KW-1185">Reference proteome</keyword>
<sequence length="206" mass="22814">MHLSVRRETFPGSGAASALTERRCGMPGIITVPAATVKPVPTSDNRYGGGRPPKFDEPSRPITVTLPESTLQGLQKIDPDRGRAIVRLTQEALRDQEQEQPLVEVLEMAPNTGLIVVGPSLTLQRIPFLHLVEVSPTRFLIALDTGNDYRALELAVRDILEEVPAAETRERALLNQLLDVTKKLRQSERVSMAEILLVKLDGKRKR</sequence>
<accession>A0A366H6Y5</accession>
<name>A0A366H6Y5_9BACT</name>